<dbReference type="PROSITE" id="PS00903">
    <property type="entry name" value="CYT_DCMP_DEAMINASES_1"/>
    <property type="match status" value="1"/>
</dbReference>
<feature type="binding site" evidence="8">
    <location>
        <position position="90"/>
    </location>
    <ligand>
        <name>Zn(2+)</name>
        <dbReference type="ChEBI" id="CHEBI:29105"/>
        <note>catalytic</note>
    </ligand>
</feature>
<keyword evidence="6 8" id="KW-0862">Zinc</keyword>
<keyword evidence="5 8" id="KW-0378">Hydrolase</keyword>
<dbReference type="PANTHER" id="PTHR11079:SF202">
    <property type="entry name" value="TRNA-SPECIFIC ADENOSINE DEAMINASE"/>
    <property type="match status" value="1"/>
</dbReference>
<dbReference type="Proteomes" id="UP001595926">
    <property type="component" value="Unassembled WGS sequence"/>
</dbReference>
<dbReference type="RefSeq" id="WP_119331058.1">
    <property type="nucleotide sequence ID" value="NZ_JBHSJH010000003.1"/>
</dbReference>
<reference evidence="11" key="1">
    <citation type="journal article" date="2019" name="Int. J. Syst. Evol. Microbiol.">
        <title>The Global Catalogue of Microorganisms (GCM) 10K type strain sequencing project: providing services to taxonomists for standard genome sequencing and annotation.</title>
        <authorList>
            <consortium name="The Broad Institute Genomics Platform"/>
            <consortium name="The Broad Institute Genome Sequencing Center for Infectious Disease"/>
            <person name="Wu L."/>
            <person name="Ma J."/>
        </authorList>
    </citation>
    <scope>NUCLEOTIDE SEQUENCE [LARGE SCALE GENOMIC DNA]</scope>
    <source>
        <strain evidence="11">CGMCC 1.13718</strain>
    </source>
</reference>
<comment type="similarity">
    <text evidence="1">Belongs to the cytidine and deoxycytidylate deaminase family. ADAT2 subfamily.</text>
</comment>
<dbReference type="Pfam" id="PF14437">
    <property type="entry name" value="MafB19-deam"/>
    <property type="match status" value="1"/>
</dbReference>
<evidence type="ECO:0000256" key="8">
    <source>
        <dbReference type="HAMAP-Rule" id="MF_00972"/>
    </source>
</evidence>
<keyword evidence="4 8" id="KW-0479">Metal-binding</keyword>
<comment type="subunit">
    <text evidence="2 8">Homodimer.</text>
</comment>
<name>A0ABV9TCN1_9GAMM</name>
<feature type="binding site" evidence="8">
    <location>
        <position position="87"/>
    </location>
    <ligand>
        <name>Zn(2+)</name>
        <dbReference type="ChEBI" id="CHEBI:29105"/>
        <note>catalytic</note>
    </ligand>
</feature>
<comment type="function">
    <text evidence="8">Catalyzes the deamination of adenosine to inosine at the wobble position 34 of tRNA(Arg2).</text>
</comment>
<evidence type="ECO:0000256" key="5">
    <source>
        <dbReference type="ARBA" id="ARBA00022801"/>
    </source>
</evidence>
<protein>
    <recommendedName>
        <fullName evidence="8">tRNA-specific adenosine deaminase</fullName>
        <ecNumber evidence="8">3.5.4.33</ecNumber>
    </recommendedName>
</protein>
<evidence type="ECO:0000313" key="11">
    <source>
        <dbReference type="Proteomes" id="UP001595926"/>
    </source>
</evidence>
<evidence type="ECO:0000259" key="9">
    <source>
        <dbReference type="PROSITE" id="PS51747"/>
    </source>
</evidence>
<comment type="cofactor">
    <cofactor evidence="8">
        <name>Zn(2+)</name>
        <dbReference type="ChEBI" id="CHEBI:29105"/>
    </cofactor>
    <text evidence="8">Binds 1 zinc ion per subunit.</text>
</comment>
<dbReference type="EC" id="3.5.4.33" evidence="8"/>
<dbReference type="InterPro" id="IPR016193">
    <property type="entry name" value="Cytidine_deaminase-like"/>
</dbReference>
<dbReference type="PANTHER" id="PTHR11079">
    <property type="entry name" value="CYTOSINE DEAMINASE FAMILY MEMBER"/>
    <property type="match status" value="1"/>
</dbReference>
<keyword evidence="3 8" id="KW-0819">tRNA processing</keyword>
<dbReference type="EMBL" id="JBHSJH010000003">
    <property type="protein sequence ID" value="MFC4892943.1"/>
    <property type="molecule type" value="Genomic_DNA"/>
</dbReference>
<feature type="active site" description="Proton donor" evidence="8">
    <location>
        <position position="59"/>
    </location>
</feature>
<gene>
    <name evidence="8 10" type="primary">tadA</name>
    <name evidence="10" type="ORF">ACFPDQ_07745</name>
</gene>
<keyword evidence="11" id="KW-1185">Reference proteome</keyword>
<evidence type="ECO:0000256" key="3">
    <source>
        <dbReference type="ARBA" id="ARBA00022694"/>
    </source>
</evidence>
<dbReference type="InterPro" id="IPR002125">
    <property type="entry name" value="CMP_dCMP_dom"/>
</dbReference>
<dbReference type="GO" id="GO:0052717">
    <property type="term" value="F:tRNA-specific adenosine-34 deaminase activity"/>
    <property type="evidence" value="ECO:0007669"/>
    <property type="project" value="UniProtKB-EC"/>
</dbReference>
<dbReference type="CDD" id="cd01285">
    <property type="entry name" value="nucleoside_deaminase"/>
    <property type="match status" value="1"/>
</dbReference>
<dbReference type="InterPro" id="IPR016192">
    <property type="entry name" value="APOBEC/CMP_deaminase_Zn-bd"/>
</dbReference>
<dbReference type="Gene3D" id="3.40.140.10">
    <property type="entry name" value="Cytidine Deaminase, domain 2"/>
    <property type="match status" value="1"/>
</dbReference>
<comment type="caution">
    <text evidence="10">The sequence shown here is derived from an EMBL/GenBank/DDBJ whole genome shotgun (WGS) entry which is preliminary data.</text>
</comment>
<dbReference type="SUPFAM" id="SSF53927">
    <property type="entry name" value="Cytidine deaminase-like"/>
    <property type="match status" value="1"/>
</dbReference>
<dbReference type="PROSITE" id="PS51747">
    <property type="entry name" value="CYT_DCMP_DEAMINASES_2"/>
    <property type="match status" value="1"/>
</dbReference>
<organism evidence="10 11">
    <name type="scientific">Pseudofrancisella aestuarii</name>
    <dbReference type="NCBI Taxonomy" id="2670347"/>
    <lineage>
        <taxon>Bacteria</taxon>
        <taxon>Pseudomonadati</taxon>
        <taxon>Pseudomonadota</taxon>
        <taxon>Gammaproteobacteria</taxon>
        <taxon>Thiotrichales</taxon>
        <taxon>Francisellaceae</taxon>
        <taxon>Pseudofrancisella</taxon>
    </lineage>
</organism>
<evidence type="ECO:0000256" key="1">
    <source>
        <dbReference type="ARBA" id="ARBA00010669"/>
    </source>
</evidence>
<dbReference type="InterPro" id="IPR058535">
    <property type="entry name" value="MafB19-deam"/>
</dbReference>
<sequence length="154" mass="17678">MMLFNESDIFFMREAYSQSLRAKEKNEIPIGAVLVKDGKIIGKAHNCTITNNDPSAHAEVLAIRMGAEKLNNYRLNDTKLYVTLEPCIMCLGVLVQARVQELIYATPDSRVGVFSRKKYYEDKDLNHNLSVRSGLMQKECKNLLKDFFLERRSK</sequence>
<feature type="domain" description="CMP/dCMP-type deaminase" evidence="9">
    <location>
        <begin position="6"/>
        <end position="132"/>
    </location>
</feature>
<evidence type="ECO:0000256" key="6">
    <source>
        <dbReference type="ARBA" id="ARBA00022833"/>
    </source>
</evidence>
<dbReference type="InterPro" id="IPR028883">
    <property type="entry name" value="tRNA_aden_deaminase"/>
</dbReference>
<evidence type="ECO:0000313" key="10">
    <source>
        <dbReference type="EMBL" id="MFC4892943.1"/>
    </source>
</evidence>
<comment type="catalytic activity">
    <reaction evidence="7 8">
        <text>adenosine(34) in tRNA + H2O + H(+) = inosine(34) in tRNA + NH4(+)</text>
        <dbReference type="Rhea" id="RHEA:43168"/>
        <dbReference type="Rhea" id="RHEA-COMP:10373"/>
        <dbReference type="Rhea" id="RHEA-COMP:10374"/>
        <dbReference type="ChEBI" id="CHEBI:15377"/>
        <dbReference type="ChEBI" id="CHEBI:15378"/>
        <dbReference type="ChEBI" id="CHEBI:28938"/>
        <dbReference type="ChEBI" id="CHEBI:74411"/>
        <dbReference type="ChEBI" id="CHEBI:82852"/>
        <dbReference type="EC" id="3.5.4.33"/>
    </reaction>
</comment>
<proteinExistence type="inferred from homology"/>
<evidence type="ECO:0000256" key="4">
    <source>
        <dbReference type="ARBA" id="ARBA00022723"/>
    </source>
</evidence>
<dbReference type="NCBIfam" id="NF008113">
    <property type="entry name" value="PRK10860.1"/>
    <property type="match status" value="1"/>
</dbReference>
<accession>A0ABV9TCN1</accession>
<feature type="binding site" evidence="8">
    <location>
        <position position="57"/>
    </location>
    <ligand>
        <name>Zn(2+)</name>
        <dbReference type="ChEBI" id="CHEBI:29105"/>
        <note>catalytic</note>
    </ligand>
</feature>
<dbReference type="HAMAP" id="MF_00972">
    <property type="entry name" value="tRNA_aden_deaminase"/>
    <property type="match status" value="1"/>
</dbReference>
<evidence type="ECO:0000256" key="2">
    <source>
        <dbReference type="ARBA" id="ARBA00011738"/>
    </source>
</evidence>
<evidence type="ECO:0000256" key="7">
    <source>
        <dbReference type="ARBA" id="ARBA00048045"/>
    </source>
</evidence>